<accession>A0AAQ3WC47</accession>
<keyword evidence="2" id="KW-1185">Reference proteome</keyword>
<name>A0AAQ3WC47_PASNO</name>
<dbReference type="AlphaFoldDB" id="A0AAQ3WC47"/>
<protein>
    <submittedName>
        <fullName evidence="1">Uncharacterized protein</fullName>
    </submittedName>
</protein>
<evidence type="ECO:0000313" key="2">
    <source>
        <dbReference type="Proteomes" id="UP001341281"/>
    </source>
</evidence>
<reference evidence="1 2" key="1">
    <citation type="submission" date="2024-02" db="EMBL/GenBank/DDBJ databases">
        <title>High-quality chromosome-scale genome assembly of Pensacola bahiagrass (Paspalum notatum Flugge var. saurae).</title>
        <authorList>
            <person name="Vega J.M."/>
            <person name="Podio M."/>
            <person name="Orjuela J."/>
            <person name="Siena L.A."/>
            <person name="Pessino S.C."/>
            <person name="Combes M.C."/>
            <person name="Mariac C."/>
            <person name="Albertini E."/>
            <person name="Pupilli F."/>
            <person name="Ortiz J.P.A."/>
            <person name="Leblanc O."/>
        </authorList>
    </citation>
    <scope>NUCLEOTIDE SEQUENCE [LARGE SCALE GENOMIC DNA]</scope>
    <source>
        <strain evidence="1">R1</strain>
        <tissue evidence="1">Leaf</tissue>
    </source>
</reference>
<proteinExistence type="predicted"/>
<feature type="non-terminal residue" evidence="1">
    <location>
        <position position="1"/>
    </location>
</feature>
<dbReference type="EMBL" id="CP144746">
    <property type="protein sequence ID" value="WVZ57306.1"/>
    <property type="molecule type" value="Genomic_DNA"/>
</dbReference>
<evidence type="ECO:0000313" key="1">
    <source>
        <dbReference type="EMBL" id="WVZ57306.1"/>
    </source>
</evidence>
<organism evidence="1 2">
    <name type="scientific">Paspalum notatum var. saurae</name>
    <dbReference type="NCBI Taxonomy" id="547442"/>
    <lineage>
        <taxon>Eukaryota</taxon>
        <taxon>Viridiplantae</taxon>
        <taxon>Streptophyta</taxon>
        <taxon>Embryophyta</taxon>
        <taxon>Tracheophyta</taxon>
        <taxon>Spermatophyta</taxon>
        <taxon>Magnoliopsida</taxon>
        <taxon>Liliopsida</taxon>
        <taxon>Poales</taxon>
        <taxon>Poaceae</taxon>
        <taxon>PACMAD clade</taxon>
        <taxon>Panicoideae</taxon>
        <taxon>Andropogonodae</taxon>
        <taxon>Paspaleae</taxon>
        <taxon>Paspalinae</taxon>
        <taxon>Paspalum</taxon>
    </lineage>
</organism>
<dbReference type="Proteomes" id="UP001341281">
    <property type="component" value="Chromosome 02"/>
</dbReference>
<sequence>MRLLRASSFNLVKAMLKCFAPEASCDKRRLISVCIVEESSTLAFSAVLLSFCIANLSLLRSIALEQGVRIKNHHAYFNIWIQRYKKITSKAPSDTSKIDTLNVPPL</sequence>
<gene>
    <name evidence="1" type="ORF">U9M48_007707</name>
</gene>